<dbReference type="InterPro" id="IPR036453">
    <property type="entry name" value="GluRdtase_dimer_dom_sf"/>
</dbReference>
<keyword evidence="3" id="KW-1185">Reference proteome</keyword>
<comment type="caution">
    <text evidence="2">The sequence shown here is derived from an EMBL/GenBank/DDBJ whole genome shotgun (WGS) entry which is preliminary data.</text>
</comment>
<dbReference type="InterPro" id="IPR015896">
    <property type="entry name" value="4pyrrol_synth_GluRdtase_dimer"/>
</dbReference>
<name>A0ABU5HHA9_9BACT</name>
<organism evidence="2 3">
    <name type="scientific">Hyalangium rubrum</name>
    <dbReference type="NCBI Taxonomy" id="3103134"/>
    <lineage>
        <taxon>Bacteria</taxon>
        <taxon>Pseudomonadati</taxon>
        <taxon>Myxococcota</taxon>
        <taxon>Myxococcia</taxon>
        <taxon>Myxococcales</taxon>
        <taxon>Cystobacterineae</taxon>
        <taxon>Archangiaceae</taxon>
        <taxon>Hyalangium</taxon>
    </lineage>
</organism>
<accession>A0ABU5HHA9</accession>
<sequence>MEEPSGGIRRTLHEVPVLERLWKRAEQIAKDETEKTQAVMARIIRNLGGVLTDAQRESIERLGQTLIGKLLHEPTVRLCAVGPGEEAHQLASAAAELFDLP</sequence>
<evidence type="ECO:0000313" key="3">
    <source>
        <dbReference type="Proteomes" id="UP001291309"/>
    </source>
</evidence>
<dbReference type="Proteomes" id="UP001291309">
    <property type="component" value="Unassembled WGS sequence"/>
</dbReference>
<evidence type="ECO:0000259" key="1">
    <source>
        <dbReference type="Pfam" id="PF00745"/>
    </source>
</evidence>
<reference evidence="2 3" key="1">
    <citation type="submission" date="2023-12" db="EMBL/GenBank/DDBJ databases">
        <title>the genome sequence of Hyalangium sp. s54d21.</title>
        <authorList>
            <person name="Zhang X."/>
        </authorList>
    </citation>
    <scope>NUCLEOTIDE SEQUENCE [LARGE SCALE GENOMIC DNA]</scope>
    <source>
        <strain evidence="3">s54d21</strain>
    </source>
</reference>
<evidence type="ECO:0000313" key="2">
    <source>
        <dbReference type="EMBL" id="MDY7231475.1"/>
    </source>
</evidence>
<protein>
    <recommendedName>
        <fullName evidence="1">Tetrapyrrole biosynthesis glutamyl-tRNA reductase dimerisation domain-containing protein</fullName>
    </recommendedName>
</protein>
<dbReference type="SUPFAM" id="SSF69075">
    <property type="entry name" value="Glutamyl tRNA-reductase dimerization domain"/>
    <property type="match status" value="1"/>
</dbReference>
<dbReference type="RefSeq" id="WP_321550433.1">
    <property type="nucleotide sequence ID" value="NZ_JAXIVS010000015.1"/>
</dbReference>
<feature type="domain" description="Tetrapyrrole biosynthesis glutamyl-tRNA reductase dimerisation" evidence="1">
    <location>
        <begin position="10"/>
        <end position="100"/>
    </location>
</feature>
<dbReference type="EMBL" id="JAXIVS010000015">
    <property type="protein sequence ID" value="MDY7231475.1"/>
    <property type="molecule type" value="Genomic_DNA"/>
</dbReference>
<gene>
    <name evidence="2" type="ORF">SYV04_34100</name>
</gene>
<dbReference type="Pfam" id="PF00745">
    <property type="entry name" value="GlutR_dimer"/>
    <property type="match status" value="1"/>
</dbReference>
<proteinExistence type="predicted"/>